<reference evidence="1 2" key="1">
    <citation type="journal article" date="2008" name="Appl. Environ. Microbiol.">
        <title>Hydrogenomics of the extremely thermophilic bacterium Caldicellulosiruptor saccharolyticus.</title>
        <authorList>
            <person name="van de Werken H.J."/>
            <person name="Verhaart M.R."/>
            <person name="VanFossen A.L."/>
            <person name="Willquist K."/>
            <person name="Lewis D.L."/>
            <person name="Nichols J.D."/>
            <person name="Goorissen H.P."/>
            <person name="Mongodin E.F."/>
            <person name="Nelson K.E."/>
            <person name="van Niel E.W."/>
            <person name="Stams A.J."/>
            <person name="Ward D.E."/>
            <person name="de Vos W.M."/>
            <person name="van der Oost J."/>
            <person name="Kelly R.M."/>
            <person name="Kengen S.W."/>
        </authorList>
    </citation>
    <scope>NUCLEOTIDE SEQUENCE [LARGE SCALE GENOMIC DNA]</scope>
    <source>
        <strain evidence="2">ATCC 43494 / DSM 8903 / Tp8T 6331</strain>
    </source>
</reference>
<accession>A4XFJ5</accession>
<dbReference type="EMBL" id="CP000679">
    <property type="protein sequence ID" value="ABP65680.1"/>
    <property type="molecule type" value="Genomic_DNA"/>
</dbReference>
<evidence type="ECO:0000313" key="2">
    <source>
        <dbReference type="Proteomes" id="UP000000256"/>
    </source>
</evidence>
<protein>
    <recommendedName>
        <fullName evidence="3">Maltogenic Amylase C-terminal domain-containing protein</fullName>
    </recommendedName>
</protein>
<sequence>MIITQKVPLAMANEIDSVLVMLNLSDKPVSGNIPIYAKRLKGNLIKGFGDFSLKGSNLKYDIKSPSFVIID</sequence>
<name>A4XFJ5_CALS8</name>
<gene>
    <name evidence="1" type="ordered locus">Csac_0019</name>
</gene>
<evidence type="ECO:0000313" key="1">
    <source>
        <dbReference type="EMBL" id="ABP65680.1"/>
    </source>
</evidence>
<dbReference type="HOGENOM" id="CLU_2732412_0_0_9"/>
<evidence type="ECO:0008006" key="3">
    <source>
        <dbReference type="Google" id="ProtNLM"/>
    </source>
</evidence>
<dbReference type="KEGG" id="csc:Csac_0019"/>
<dbReference type="AlphaFoldDB" id="A4XFJ5"/>
<organism evidence="1 2">
    <name type="scientific">Caldicellulosiruptor saccharolyticus (strain ATCC 43494 / DSM 8903 / Tp8T 6331)</name>
    <dbReference type="NCBI Taxonomy" id="351627"/>
    <lineage>
        <taxon>Bacteria</taxon>
        <taxon>Bacillati</taxon>
        <taxon>Bacillota</taxon>
        <taxon>Bacillota incertae sedis</taxon>
        <taxon>Caldicellulosiruptorales</taxon>
        <taxon>Caldicellulosiruptoraceae</taxon>
        <taxon>Caldicellulosiruptor</taxon>
    </lineage>
</organism>
<keyword evidence="2" id="KW-1185">Reference proteome</keyword>
<proteinExistence type="predicted"/>
<dbReference type="Proteomes" id="UP000000256">
    <property type="component" value="Chromosome"/>
</dbReference>